<dbReference type="GO" id="GO:0010333">
    <property type="term" value="F:terpene synthase activity"/>
    <property type="evidence" value="ECO:0007669"/>
    <property type="project" value="InterPro"/>
</dbReference>
<comment type="caution">
    <text evidence="7">The sequence shown here is derived from an EMBL/GenBank/DDBJ whole genome shotgun (WGS) entry which is preliminary data.</text>
</comment>
<dbReference type="CDD" id="cd00684">
    <property type="entry name" value="Terpene_cyclase_plant_C1"/>
    <property type="match status" value="1"/>
</dbReference>
<feature type="domain" description="Terpene synthase metal-binding" evidence="6">
    <location>
        <begin position="275"/>
        <end position="513"/>
    </location>
</feature>
<dbReference type="InterPro" id="IPR034741">
    <property type="entry name" value="Terpene_cyclase-like_1_C"/>
</dbReference>
<name>A0A7J6WRH7_THATH</name>
<keyword evidence="8" id="KW-1185">Reference proteome</keyword>
<dbReference type="GO" id="GO:0016102">
    <property type="term" value="P:diterpenoid biosynthetic process"/>
    <property type="evidence" value="ECO:0007669"/>
    <property type="project" value="InterPro"/>
</dbReference>
<evidence type="ECO:0000313" key="8">
    <source>
        <dbReference type="Proteomes" id="UP000554482"/>
    </source>
</evidence>
<dbReference type="InterPro" id="IPR050148">
    <property type="entry name" value="Terpene_synthase-like"/>
</dbReference>
<feature type="domain" description="Terpene synthase N-terminal" evidence="5">
    <location>
        <begin position="60"/>
        <end position="204"/>
    </location>
</feature>
<accession>A0A7J6WRH7</accession>
<dbReference type="InterPro" id="IPR001906">
    <property type="entry name" value="Terpene_synth_N"/>
</dbReference>
<dbReference type="PANTHER" id="PTHR31225:SF0">
    <property type="entry name" value="S-(+)-LINALOOL SYNTHASE, CHLOROPLASTIC"/>
    <property type="match status" value="1"/>
</dbReference>
<evidence type="ECO:0000313" key="7">
    <source>
        <dbReference type="EMBL" id="KAF5199563.1"/>
    </source>
</evidence>
<dbReference type="InterPro" id="IPR008949">
    <property type="entry name" value="Isoprenoid_synthase_dom_sf"/>
</dbReference>
<keyword evidence="2" id="KW-0479">Metal-binding</keyword>
<dbReference type="PANTHER" id="PTHR31225">
    <property type="entry name" value="OS04G0344100 PROTEIN-RELATED"/>
    <property type="match status" value="1"/>
</dbReference>
<dbReference type="Proteomes" id="UP000554482">
    <property type="component" value="Unassembled WGS sequence"/>
</dbReference>
<evidence type="ECO:0000259" key="6">
    <source>
        <dbReference type="Pfam" id="PF03936"/>
    </source>
</evidence>
<protein>
    <submittedName>
        <fullName evidence="7">Fanes1-like protein</fullName>
    </submittedName>
</protein>
<evidence type="ECO:0000256" key="3">
    <source>
        <dbReference type="ARBA" id="ARBA00022842"/>
    </source>
</evidence>
<dbReference type="InterPro" id="IPR008930">
    <property type="entry name" value="Terpenoid_cyclase/PrenylTrfase"/>
</dbReference>
<reference evidence="7 8" key="1">
    <citation type="submission" date="2020-06" db="EMBL/GenBank/DDBJ databases">
        <title>Transcriptomic and genomic resources for Thalictrum thalictroides and T. hernandezii: Facilitating candidate gene discovery in an emerging model plant lineage.</title>
        <authorList>
            <person name="Arias T."/>
            <person name="Riano-Pachon D.M."/>
            <person name="Di Stilio V.S."/>
        </authorList>
    </citation>
    <scope>NUCLEOTIDE SEQUENCE [LARGE SCALE GENOMIC DNA]</scope>
    <source>
        <strain evidence="8">cv. WT478/WT964</strain>
        <tissue evidence="7">Leaves</tissue>
    </source>
</reference>
<keyword evidence="4" id="KW-0456">Lyase</keyword>
<dbReference type="FunFam" id="1.10.600.10:FF:000007">
    <property type="entry name" value="Isoprene synthase, chloroplastic"/>
    <property type="match status" value="1"/>
</dbReference>
<dbReference type="SUPFAM" id="SSF48576">
    <property type="entry name" value="Terpenoid synthases"/>
    <property type="match status" value="1"/>
</dbReference>
<evidence type="ECO:0000259" key="5">
    <source>
        <dbReference type="Pfam" id="PF01397"/>
    </source>
</evidence>
<evidence type="ECO:0000256" key="1">
    <source>
        <dbReference type="ARBA" id="ARBA00001946"/>
    </source>
</evidence>
<dbReference type="SFLD" id="SFLDG01019">
    <property type="entry name" value="Terpene_Cyclase_Like_1_C_Termi"/>
    <property type="match status" value="1"/>
</dbReference>
<dbReference type="InterPro" id="IPR044814">
    <property type="entry name" value="Terpene_cyclase_plant_C1"/>
</dbReference>
<keyword evidence="3" id="KW-0460">Magnesium</keyword>
<dbReference type="Pfam" id="PF03936">
    <property type="entry name" value="Terpene_synth_C"/>
    <property type="match status" value="1"/>
</dbReference>
<dbReference type="InterPro" id="IPR005630">
    <property type="entry name" value="Terpene_synthase_metal-bd"/>
</dbReference>
<dbReference type="Gene3D" id="1.10.600.10">
    <property type="entry name" value="Farnesyl Diphosphate Synthase"/>
    <property type="match status" value="1"/>
</dbReference>
<dbReference type="OrthoDB" id="1921927at2759"/>
<dbReference type="InterPro" id="IPR036965">
    <property type="entry name" value="Terpene_synth_N_sf"/>
</dbReference>
<dbReference type="AlphaFoldDB" id="A0A7J6WRH7"/>
<proteinExistence type="predicted"/>
<dbReference type="SFLD" id="SFLDS00005">
    <property type="entry name" value="Isoprenoid_Synthase_Type_I"/>
    <property type="match status" value="1"/>
</dbReference>
<evidence type="ECO:0000256" key="2">
    <source>
        <dbReference type="ARBA" id="ARBA00022723"/>
    </source>
</evidence>
<evidence type="ECO:0000256" key="4">
    <source>
        <dbReference type="ARBA" id="ARBA00023239"/>
    </source>
</evidence>
<dbReference type="Gene3D" id="1.50.10.130">
    <property type="entry name" value="Terpene synthase, N-terminal domain"/>
    <property type="match status" value="1"/>
</dbReference>
<dbReference type="SUPFAM" id="SSF48239">
    <property type="entry name" value="Terpenoid cyclases/Protein prenyltransferases"/>
    <property type="match status" value="1"/>
</dbReference>
<dbReference type="EMBL" id="JABWDY010011769">
    <property type="protein sequence ID" value="KAF5199563.1"/>
    <property type="molecule type" value="Genomic_DNA"/>
</dbReference>
<comment type="cofactor">
    <cofactor evidence="1">
        <name>Mg(2+)</name>
        <dbReference type="ChEBI" id="CHEBI:18420"/>
    </cofactor>
</comment>
<dbReference type="Pfam" id="PF01397">
    <property type="entry name" value="Terpene_synth"/>
    <property type="match status" value="1"/>
</dbReference>
<dbReference type="GO" id="GO:0000287">
    <property type="term" value="F:magnesium ion binding"/>
    <property type="evidence" value="ECO:0007669"/>
    <property type="project" value="InterPro"/>
</dbReference>
<gene>
    <name evidence="7" type="ORF">FRX31_010849</name>
</gene>
<organism evidence="7 8">
    <name type="scientific">Thalictrum thalictroides</name>
    <name type="common">Rue-anemone</name>
    <name type="synonym">Anemone thalictroides</name>
    <dbReference type="NCBI Taxonomy" id="46969"/>
    <lineage>
        <taxon>Eukaryota</taxon>
        <taxon>Viridiplantae</taxon>
        <taxon>Streptophyta</taxon>
        <taxon>Embryophyta</taxon>
        <taxon>Tracheophyta</taxon>
        <taxon>Spermatophyta</taxon>
        <taxon>Magnoliopsida</taxon>
        <taxon>Ranunculales</taxon>
        <taxon>Ranunculaceae</taxon>
        <taxon>Thalictroideae</taxon>
        <taxon>Thalictrum</taxon>
    </lineage>
</organism>
<sequence>MASSANFFSGGPSLYVSSPQEQGEPDVSRPISVKFTYQSSTPDLSLVGRPSQDYRALHDRKLKKVREVLGTIIAESPLESFVMIDTLQRFSIDYHFQEEIQAFLNRQYKCVMDSGGSIGFDGDCNLFTVSLCFRLFRHNGYNVPTDMFNRFVDKHGKFRQSLSNDLKGMMALYQASYLGIEGEDILDQACVFTSKSIHDSLPHLNQDQASVISYSLKHPYHTSLTRFLVKESIKNHKTKQGTYDALLQELGEVNFNIVQILHRNELKKVFLWWSDLGLAQSLKFARDQPLKWYMWSMVTLEDPKYSDQRVELVKPVCFVYLMDDIFDVYGTLEELVLFTESINNWELDATKQLPYSMKIFLQALYDFTDEFSSKILEKHGWNPMNSLKTAWMQLCNAFLVEAKWFASGHLPASEEYLHNGVISTGLHVVFAHIFFLLGEGINKESVDLIDSNPSLITYPSLILRLWDDLGTAKDENQQGHDGSYIECYMNEHKNSTMESVREHITNMISNTGKKMNKEYLLPSPFSPSLRKAVFNAARMVRLVYSYDENQRLPILEKYITSVLSESFNLHKED</sequence>